<evidence type="ECO:0000256" key="2">
    <source>
        <dbReference type="ARBA" id="ARBA00022527"/>
    </source>
</evidence>
<dbReference type="PANTHER" id="PTHR39573">
    <property type="entry name" value="STRESS RESPONSE KINASE A"/>
    <property type="match status" value="1"/>
</dbReference>
<dbReference type="SUPFAM" id="SSF56112">
    <property type="entry name" value="Protein kinase-like (PK-like)"/>
    <property type="match status" value="1"/>
</dbReference>
<dbReference type="Gene3D" id="3.30.200.70">
    <property type="match status" value="1"/>
</dbReference>
<evidence type="ECO:0000256" key="6">
    <source>
        <dbReference type="ARBA" id="ARBA00022741"/>
    </source>
</evidence>
<reference evidence="13" key="1">
    <citation type="submission" date="2023-09" db="EMBL/GenBank/DDBJ databases">
        <title>Undibacterium sp. 20NA77.5 isolated from freshwater.</title>
        <authorList>
            <person name="Le V."/>
            <person name="Ko S.-R."/>
            <person name="Ahn C.-Y."/>
            <person name="Oh H.-M."/>
        </authorList>
    </citation>
    <scope>NUCLEOTIDE SEQUENCE</scope>
    <source>
        <strain evidence="13">20NA77.5</strain>
    </source>
</reference>
<evidence type="ECO:0000256" key="9">
    <source>
        <dbReference type="ARBA" id="ARBA00022842"/>
    </source>
</evidence>
<evidence type="ECO:0000313" key="13">
    <source>
        <dbReference type="EMBL" id="WMW82258.1"/>
    </source>
</evidence>
<feature type="binding site" evidence="11">
    <location>
        <position position="241"/>
    </location>
    <ligand>
        <name>Mg(2+)</name>
        <dbReference type="ChEBI" id="CHEBI:18420"/>
    </ligand>
</feature>
<feature type="active site" description="Proton acceptor" evidence="11">
    <location>
        <position position="220"/>
    </location>
</feature>
<gene>
    <name evidence="11" type="primary">srkA</name>
    <name evidence="13" type="ORF">RF679_08245</name>
</gene>
<accession>A0ABY9RN01</accession>
<evidence type="ECO:0000256" key="5">
    <source>
        <dbReference type="ARBA" id="ARBA00022723"/>
    </source>
</evidence>
<dbReference type="InterPro" id="IPR011009">
    <property type="entry name" value="Kinase-like_dom_sf"/>
</dbReference>
<comment type="subunit">
    <text evidence="11">Monomer.</text>
</comment>
<dbReference type="HAMAP" id="MF_01497">
    <property type="entry name" value="SrkA_kinase"/>
    <property type="match status" value="1"/>
</dbReference>
<protein>
    <recommendedName>
        <fullName evidence="11">Stress response kinase A</fullName>
        <ecNumber evidence="11">2.7.11.1</ecNumber>
    </recommendedName>
    <alternativeName>
        <fullName evidence="11">Serine/threonine-protein kinase SrkA</fullName>
    </alternativeName>
</protein>
<keyword evidence="10 11" id="KW-0346">Stress response</keyword>
<dbReference type="RefSeq" id="WP_309483733.1">
    <property type="nucleotide sequence ID" value="NZ_CP133720.1"/>
</dbReference>
<keyword evidence="14" id="KW-1185">Reference proteome</keyword>
<evidence type="ECO:0000256" key="4">
    <source>
        <dbReference type="ARBA" id="ARBA00022679"/>
    </source>
</evidence>
<keyword evidence="8 11" id="KW-0067">ATP-binding</keyword>
<name>A0ABY9RN01_9BURK</name>
<keyword evidence="9 11" id="KW-0460">Magnesium</keyword>
<keyword evidence="6 11" id="KW-0547">Nucleotide-binding</keyword>
<dbReference type="EC" id="2.7.11.1" evidence="11"/>
<comment type="subcellular location">
    <subcellularLocation>
        <location evidence="11">Cytoplasm</location>
    </subcellularLocation>
</comment>
<keyword evidence="5 11" id="KW-0479">Metal-binding</keyword>
<organism evidence="13 14">
    <name type="scientific">Undibacterium cyanobacteriorum</name>
    <dbReference type="NCBI Taxonomy" id="3073561"/>
    <lineage>
        <taxon>Bacteria</taxon>
        <taxon>Pseudomonadati</taxon>
        <taxon>Pseudomonadota</taxon>
        <taxon>Betaproteobacteria</taxon>
        <taxon>Burkholderiales</taxon>
        <taxon>Oxalobacteraceae</taxon>
        <taxon>Undibacterium</taxon>
    </lineage>
</organism>
<dbReference type="NCBIfam" id="NF008738">
    <property type="entry name" value="PRK11768.1"/>
    <property type="match status" value="1"/>
</dbReference>
<comment type="catalytic activity">
    <reaction evidence="11">
        <text>L-threonyl-[protein] + ATP = O-phospho-L-threonyl-[protein] + ADP + H(+)</text>
        <dbReference type="Rhea" id="RHEA:46608"/>
        <dbReference type="Rhea" id="RHEA-COMP:11060"/>
        <dbReference type="Rhea" id="RHEA-COMP:11605"/>
        <dbReference type="ChEBI" id="CHEBI:15378"/>
        <dbReference type="ChEBI" id="CHEBI:30013"/>
        <dbReference type="ChEBI" id="CHEBI:30616"/>
        <dbReference type="ChEBI" id="CHEBI:61977"/>
        <dbReference type="ChEBI" id="CHEBI:456216"/>
        <dbReference type="EC" id="2.7.11.1"/>
    </reaction>
</comment>
<sequence>MNEEKQNKSESGHIEASSAVAGDFAGLSPDLVLDAAYSQGFAVDGRLLALNSYENRVYQLGIEDRAPIIAKFYRPRRWSDAQIREEHAFLMSLQESEIPVIAPMTNSDGESLFFFDQHRFALFPRQGGRAPELSDRETLIWLGRYLGRIHAIGAQHLFAHRPSLSVEELGDQSFRTLLQGPWIEGSLREAYEAAASQMLDKVKQCFAASPEFQQLRLHGDCHLGNVLWLSEGAQQGPHFLDFDDSRNGPAVQDLWMLLSGSRSEMQTQLCDILEGYEDFFEFDTRQLGLIEPLRCLRMLHYSAWLAQRWDDPAFKQAFPWFATPRYWQEKILEMREQIALLDEEPLRV</sequence>
<dbReference type="GO" id="GO:0004674">
    <property type="term" value="F:protein serine/threonine kinase activity"/>
    <property type="evidence" value="ECO:0007669"/>
    <property type="project" value="UniProtKB-KW"/>
</dbReference>
<keyword evidence="3 11" id="KW-0597">Phosphoprotein</keyword>
<dbReference type="InterPro" id="IPR032882">
    <property type="entry name" value="SrkA/RdoA"/>
</dbReference>
<evidence type="ECO:0000313" key="14">
    <source>
        <dbReference type="Proteomes" id="UP001181355"/>
    </source>
</evidence>
<evidence type="ECO:0000256" key="11">
    <source>
        <dbReference type="HAMAP-Rule" id="MF_01497"/>
    </source>
</evidence>
<comment type="function">
    <text evidence="11">A protein kinase that phosphorylates Ser and Thr residues. Probably acts to suppress the effects of stress linked to accumulation of reactive oxygen species. Probably involved in the extracytoplasmic stress response.</text>
</comment>
<evidence type="ECO:0000256" key="8">
    <source>
        <dbReference type="ARBA" id="ARBA00022840"/>
    </source>
</evidence>
<dbReference type="Gene3D" id="1.10.510.10">
    <property type="entry name" value="Transferase(Phosphotransferase) domain 1"/>
    <property type="match status" value="1"/>
</dbReference>
<evidence type="ECO:0000256" key="10">
    <source>
        <dbReference type="ARBA" id="ARBA00023016"/>
    </source>
</evidence>
<feature type="domain" description="Aminoglycoside phosphotransferase" evidence="12">
    <location>
        <begin position="51"/>
        <end position="284"/>
    </location>
</feature>
<dbReference type="Pfam" id="PF01636">
    <property type="entry name" value="APH"/>
    <property type="match status" value="1"/>
</dbReference>
<comment type="cofactor">
    <cofactor evidence="11">
        <name>Mg(2+)</name>
        <dbReference type="ChEBI" id="CHEBI:18420"/>
    </cofactor>
</comment>
<proteinExistence type="inferred from homology"/>
<keyword evidence="7 11" id="KW-0418">Kinase</keyword>
<dbReference type="EMBL" id="CP133720">
    <property type="protein sequence ID" value="WMW82258.1"/>
    <property type="molecule type" value="Genomic_DNA"/>
</dbReference>
<evidence type="ECO:0000256" key="3">
    <source>
        <dbReference type="ARBA" id="ARBA00022553"/>
    </source>
</evidence>
<comment type="catalytic activity">
    <reaction evidence="11">
        <text>L-seryl-[protein] + ATP = O-phospho-L-seryl-[protein] + ADP + H(+)</text>
        <dbReference type="Rhea" id="RHEA:17989"/>
        <dbReference type="Rhea" id="RHEA-COMP:9863"/>
        <dbReference type="Rhea" id="RHEA-COMP:11604"/>
        <dbReference type="ChEBI" id="CHEBI:15378"/>
        <dbReference type="ChEBI" id="CHEBI:29999"/>
        <dbReference type="ChEBI" id="CHEBI:30616"/>
        <dbReference type="ChEBI" id="CHEBI:83421"/>
        <dbReference type="ChEBI" id="CHEBI:456216"/>
        <dbReference type="EC" id="2.7.11.1"/>
    </reaction>
</comment>
<feature type="active site" evidence="11">
    <location>
        <position position="241"/>
    </location>
</feature>
<comment type="similarity">
    <text evidence="11">Belongs to the SrkA/RdoA protein kinase family.</text>
</comment>
<evidence type="ECO:0000256" key="1">
    <source>
        <dbReference type="ARBA" id="ARBA00022490"/>
    </source>
</evidence>
<dbReference type="Gene3D" id="1.20.1270.170">
    <property type="match status" value="1"/>
</dbReference>
<feature type="site" description="ATP" evidence="11">
    <location>
        <position position="52"/>
    </location>
</feature>
<keyword evidence="1 11" id="KW-0963">Cytoplasm</keyword>
<dbReference type="PANTHER" id="PTHR39573:SF1">
    <property type="entry name" value="STRESS RESPONSE KINASE A"/>
    <property type="match status" value="1"/>
</dbReference>
<dbReference type="Proteomes" id="UP001181355">
    <property type="component" value="Chromosome"/>
</dbReference>
<keyword evidence="4 11" id="KW-0808">Transferase</keyword>
<dbReference type="InterPro" id="IPR002575">
    <property type="entry name" value="Aminoglycoside_PTrfase"/>
</dbReference>
<evidence type="ECO:0000256" key="7">
    <source>
        <dbReference type="ARBA" id="ARBA00022777"/>
    </source>
</evidence>
<keyword evidence="2 11" id="KW-0723">Serine/threonine-protein kinase</keyword>
<feature type="binding site" evidence="11">
    <location>
        <position position="225"/>
    </location>
    <ligand>
        <name>Mg(2+)</name>
        <dbReference type="ChEBI" id="CHEBI:18420"/>
    </ligand>
</feature>
<evidence type="ECO:0000259" key="12">
    <source>
        <dbReference type="Pfam" id="PF01636"/>
    </source>
</evidence>